<name>A0A1G9V1X7_9BACI</name>
<protein>
    <submittedName>
        <fullName evidence="2">Uncharacterized protein</fullName>
    </submittedName>
</protein>
<accession>A0A1G9V1X7</accession>
<sequence length="112" mass="13023">MGINNKRSSVNHQRSQTIYGSPVETHGPYPQNYTTVVSISIYLKLLYYHTNVPHFRQEVLRMFLLLNDRNVRVLFFYSHSIVTYLFKTLSLKQSIVIITTLVGIMVGIDFII</sequence>
<gene>
    <name evidence="2" type="ORF">SAMN05216244_3096</name>
</gene>
<feature type="transmembrane region" description="Helical" evidence="1">
    <location>
        <begin position="93"/>
        <end position="111"/>
    </location>
</feature>
<evidence type="ECO:0000313" key="2">
    <source>
        <dbReference type="EMBL" id="SDM66129.1"/>
    </source>
</evidence>
<keyword evidence="1" id="KW-0812">Transmembrane</keyword>
<keyword evidence="1" id="KW-1133">Transmembrane helix</keyword>
<dbReference type="AlphaFoldDB" id="A0A1G9V1X7"/>
<reference evidence="3" key="1">
    <citation type="submission" date="2016-10" db="EMBL/GenBank/DDBJ databases">
        <authorList>
            <person name="Varghese N."/>
            <person name="Submissions S."/>
        </authorList>
    </citation>
    <scope>NUCLEOTIDE SEQUENCE [LARGE SCALE GENOMIC DNA]</scope>
    <source>
        <strain evidence="3">CGMCC 1.6199</strain>
    </source>
</reference>
<evidence type="ECO:0000256" key="1">
    <source>
        <dbReference type="SAM" id="Phobius"/>
    </source>
</evidence>
<keyword evidence="1" id="KW-0472">Membrane</keyword>
<dbReference type="Proteomes" id="UP000182347">
    <property type="component" value="Unassembled WGS sequence"/>
</dbReference>
<evidence type="ECO:0000313" key="3">
    <source>
        <dbReference type="Proteomes" id="UP000182347"/>
    </source>
</evidence>
<proteinExistence type="predicted"/>
<organism evidence="2 3">
    <name type="scientific">Sediminibacillus halophilus</name>
    <dbReference type="NCBI Taxonomy" id="482461"/>
    <lineage>
        <taxon>Bacteria</taxon>
        <taxon>Bacillati</taxon>
        <taxon>Bacillota</taxon>
        <taxon>Bacilli</taxon>
        <taxon>Bacillales</taxon>
        <taxon>Bacillaceae</taxon>
        <taxon>Sediminibacillus</taxon>
    </lineage>
</organism>
<keyword evidence="3" id="KW-1185">Reference proteome</keyword>
<dbReference type="EMBL" id="FNHF01000004">
    <property type="protein sequence ID" value="SDM66129.1"/>
    <property type="molecule type" value="Genomic_DNA"/>
</dbReference>